<dbReference type="Proteomes" id="UP000322899">
    <property type="component" value="Unassembled WGS sequence"/>
</dbReference>
<dbReference type="EMBL" id="VLTO01000036">
    <property type="protein sequence ID" value="KAA0173182.1"/>
    <property type="molecule type" value="Genomic_DNA"/>
</dbReference>
<evidence type="ECO:0000313" key="15">
    <source>
        <dbReference type="Proteomes" id="UP000324907"/>
    </source>
</evidence>
<dbReference type="Proteomes" id="UP000324907">
    <property type="component" value="Unassembled WGS sequence"/>
</dbReference>
<evidence type="ECO:0000256" key="8">
    <source>
        <dbReference type="SAM" id="MobiDB-lite"/>
    </source>
</evidence>
<evidence type="ECO:0000256" key="6">
    <source>
        <dbReference type="ARBA" id="ARBA00022737"/>
    </source>
</evidence>
<comment type="similarity">
    <text evidence="2">Belongs to the protein prenyltransferase subunit beta family.</text>
</comment>
<dbReference type="PANTHER" id="PTHR11774:SF6">
    <property type="entry name" value="PROTEIN FARNESYLTRANSFERASE SUBUNIT BETA"/>
    <property type="match status" value="1"/>
</dbReference>
<dbReference type="SUPFAM" id="SSF48239">
    <property type="entry name" value="Terpenoid cyclases/Protein prenyltransferases"/>
    <property type="match status" value="1"/>
</dbReference>
<feature type="region of interest" description="Disordered" evidence="8">
    <location>
        <begin position="490"/>
        <end position="513"/>
    </location>
</feature>
<comment type="cofactor">
    <cofactor evidence="1">
        <name>Zn(2+)</name>
        <dbReference type="ChEBI" id="CHEBI:29105"/>
    </cofactor>
</comment>
<evidence type="ECO:0000313" key="10">
    <source>
        <dbReference type="EMBL" id="CAD8558664.1"/>
    </source>
</evidence>
<dbReference type="InterPro" id="IPR045089">
    <property type="entry name" value="PGGT1B-like"/>
</dbReference>
<evidence type="ECO:0000259" key="9">
    <source>
        <dbReference type="Pfam" id="PF00432"/>
    </source>
</evidence>
<evidence type="ECO:0000256" key="5">
    <source>
        <dbReference type="ARBA" id="ARBA00022723"/>
    </source>
</evidence>
<dbReference type="EMBL" id="VLTM01000048">
    <property type="protein sequence ID" value="KAA0160063.1"/>
    <property type="molecule type" value="Genomic_DNA"/>
</dbReference>
<dbReference type="InterPro" id="IPR008930">
    <property type="entry name" value="Terpenoid_cyclase/PrenylTrfase"/>
</dbReference>
<protein>
    <recommendedName>
        <fullName evidence="9">Prenyltransferase alpha-alpha toroid domain-containing protein</fullName>
    </recommendedName>
</protein>
<keyword evidence="5" id="KW-0479">Metal-binding</keyword>
<keyword evidence="7" id="KW-0862">Zinc</keyword>
<gene>
    <name evidence="10" type="ORF">CROE0942_LOCUS2999</name>
    <name evidence="13" type="ORF">FNF27_05270</name>
    <name evidence="12" type="ORF">FNF28_01018</name>
    <name evidence="11" type="ORF">FNF31_04522</name>
</gene>
<sequence length="572" mass="60636">MADAASKERPIPAALAHLVADDEGVSSRTSREQERCENSCGIMLMPPERYAAAIRDVIFDSKDRAMLAREQHAEYLLESLGTMPSSYAGYGASLPWVAYWTTHSLDLLQALPDDSDIRHKVGRLVTETVQAASGGLCGGPGQEAHLAATYAGSLALMASGSRAGFLSLNRPRLYKWMYGLKAPRTGSLVVHQPDGEADARAVYSVVIAATLHGLLTPELVRGFSWFLQACQTHEGGFSGEPHGEGHGAYTYCSAAGLTLLRGWGSLHGGGGVRLLRLFRWLSRRQMQMEGGFQGRTHKLVDGCYSWWHGGTCRVIQVAARQLLGMSPLRPAAFEGAARALPDEVVQSALQPPPLDTSAGAAQPPPLSALPAIYETSRRLVASRERTAGAAAAGEHPLAAQSPPALSALDLAQLKAIAEGRLSALNSVALQQYVLRCCQQQEGGLRDKPGVRADLYHSCYCLSGLSAAQHDAAGDRLRDCSAVSSAASSDAACRSPAEPLPEGGDEVPGVFGSPSNGLPPVDVLCNVRLDRSEQCLVWRATLPRASHDALMAAATHDAASVAHDAWAARVAST</sequence>
<dbReference type="Proteomes" id="UP000325113">
    <property type="component" value="Unassembled WGS sequence"/>
</dbReference>
<dbReference type="GO" id="GO:0004660">
    <property type="term" value="F:protein farnesyltransferase activity"/>
    <property type="evidence" value="ECO:0007669"/>
    <property type="project" value="TreeGrafter"/>
</dbReference>
<reference evidence="14 15" key="1">
    <citation type="submission" date="2019-07" db="EMBL/GenBank/DDBJ databases">
        <title>Genomes of Cafeteria roenbergensis.</title>
        <authorList>
            <person name="Fischer M.G."/>
            <person name="Hackl T."/>
            <person name="Roman M."/>
        </authorList>
    </citation>
    <scope>NUCLEOTIDE SEQUENCE [LARGE SCALE GENOMIC DNA]</scope>
    <source>
        <strain evidence="11 16">Cflag</strain>
        <strain evidence="13 14">E4-10P</strain>
        <strain evidence="12 15">RCC970-E3</strain>
    </source>
</reference>
<proteinExistence type="inferred from homology"/>
<evidence type="ECO:0000256" key="4">
    <source>
        <dbReference type="ARBA" id="ARBA00022679"/>
    </source>
</evidence>
<evidence type="ECO:0000313" key="13">
    <source>
        <dbReference type="EMBL" id="KAA0173182.1"/>
    </source>
</evidence>
<evidence type="ECO:0000256" key="1">
    <source>
        <dbReference type="ARBA" id="ARBA00001947"/>
    </source>
</evidence>
<evidence type="ECO:0000256" key="2">
    <source>
        <dbReference type="ARBA" id="ARBA00010497"/>
    </source>
</evidence>
<dbReference type="Pfam" id="PF00432">
    <property type="entry name" value="Prenyltrans"/>
    <property type="match status" value="1"/>
</dbReference>
<dbReference type="EMBL" id="VLTL01000009">
    <property type="protein sequence ID" value="KAA0171013.1"/>
    <property type="molecule type" value="Genomic_DNA"/>
</dbReference>
<dbReference type="Gene3D" id="1.50.10.20">
    <property type="match status" value="1"/>
</dbReference>
<dbReference type="PANTHER" id="PTHR11774">
    <property type="entry name" value="GERANYLGERANYL TRANSFERASE TYPE BETA SUBUNIT"/>
    <property type="match status" value="1"/>
</dbReference>
<dbReference type="GO" id="GO:0046872">
    <property type="term" value="F:metal ion binding"/>
    <property type="evidence" value="ECO:0007669"/>
    <property type="project" value="UniProtKB-KW"/>
</dbReference>
<dbReference type="GO" id="GO:0005965">
    <property type="term" value="C:protein farnesyltransferase complex"/>
    <property type="evidence" value="ECO:0007669"/>
    <property type="project" value="TreeGrafter"/>
</dbReference>
<feature type="domain" description="Prenyltransferase alpha-alpha toroid" evidence="9">
    <location>
        <begin position="67"/>
        <end position="480"/>
    </location>
</feature>
<evidence type="ECO:0000256" key="3">
    <source>
        <dbReference type="ARBA" id="ARBA00022602"/>
    </source>
</evidence>
<evidence type="ECO:0000256" key="7">
    <source>
        <dbReference type="ARBA" id="ARBA00022833"/>
    </source>
</evidence>
<name>A0A5A8D3M6_CAFRO</name>
<evidence type="ECO:0000313" key="11">
    <source>
        <dbReference type="EMBL" id="KAA0160063.1"/>
    </source>
</evidence>
<dbReference type="OrthoDB" id="10261146at2759"/>
<dbReference type="AlphaFoldDB" id="A0A5A8D3M6"/>
<keyword evidence="3" id="KW-0637">Prenyltransferase</keyword>
<evidence type="ECO:0000313" key="14">
    <source>
        <dbReference type="Proteomes" id="UP000322899"/>
    </source>
</evidence>
<evidence type="ECO:0000313" key="12">
    <source>
        <dbReference type="EMBL" id="KAA0171013.1"/>
    </source>
</evidence>
<organism evidence="11 16">
    <name type="scientific">Cafeteria roenbergensis</name>
    <name type="common">Marine flagellate</name>
    <dbReference type="NCBI Taxonomy" id="33653"/>
    <lineage>
        <taxon>Eukaryota</taxon>
        <taxon>Sar</taxon>
        <taxon>Stramenopiles</taxon>
        <taxon>Bigyra</taxon>
        <taxon>Opalozoa</taxon>
        <taxon>Bicosoecida</taxon>
        <taxon>Cafeteriaceae</taxon>
        <taxon>Cafeteria</taxon>
    </lineage>
</organism>
<reference evidence="10" key="2">
    <citation type="submission" date="2021-01" db="EMBL/GenBank/DDBJ databases">
        <authorList>
            <person name="Corre E."/>
            <person name="Pelletier E."/>
            <person name="Niang G."/>
            <person name="Scheremetjew M."/>
            <person name="Finn R."/>
            <person name="Kale V."/>
            <person name="Holt S."/>
            <person name="Cochrane G."/>
            <person name="Meng A."/>
            <person name="Brown T."/>
            <person name="Cohen L."/>
        </authorList>
    </citation>
    <scope>NUCLEOTIDE SEQUENCE</scope>
    <source>
        <strain evidence="10">E4-10</strain>
    </source>
</reference>
<dbReference type="EMBL" id="HBET01004512">
    <property type="protein sequence ID" value="CAD8558664.1"/>
    <property type="molecule type" value="Transcribed_RNA"/>
</dbReference>
<accession>A0A5A8D3M6</accession>
<dbReference type="InterPro" id="IPR001330">
    <property type="entry name" value="Prenyltrans"/>
</dbReference>
<evidence type="ECO:0000313" key="16">
    <source>
        <dbReference type="Proteomes" id="UP000325113"/>
    </source>
</evidence>
<keyword evidence="4" id="KW-0808">Transferase</keyword>
<keyword evidence="6" id="KW-0677">Repeat</keyword>